<keyword evidence="4" id="KW-1185">Reference proteome</keyword>
<keyword evidence="1" id="KW-0812">Transmembrane</keyword>
<dbReference type="PANTHER" id="PTHR11011:SF60">
    <property type="entry name" value="FATTY ACYL-COA REDUCTASE-RELATED"/>
    <property type="match status" value="1"/>
</dbReference>
<proteinExistence type="predicted"/>
<name>A0A9P0FDH7_BRAAE</name>
<dbReference type="Proteomes" id="UP001154078">
    <property type="component" value="Chromosome 10"/>
</dbReference>
<dbReference type="GO" id="GO:0005777">
    <property type="term" value="C:peroxisome"/>
    <property type="evidence" value="ECO:0007669"/>
    <property type="project" value="TreeGrafter"/>
</dbReference>
<dbReference type="InterPro" id="IPR026055">
    <property type="entry name" value="FAR"/>
</dbReference>
<dbReference type="GO" id="GO:0035336">
    <property type="term" value="P:long-chain fatty-acyl-CoA metabolic process"/>
    <property type="evidence" value="ECO:0007669"/>
    <property type="project" value="TreeGrafter"/>
</dbReference>
<dbReference type="AlphaFoldDB" id="A0A9P0FDH7"/>
<evidence type="ECO:0000256" key="1">
    <source>
        <dbReference type="SAM" id="Phobius"/>
    </source>
</evidence>
<dbReference type="OrthoDB" id="429813at2759"/>
<dbReference type="PANTHER" id="PTHR11011">
    <property type="entry name" value="MALE STERILITY PROTEIN 2-RELATED"/>
    <property type="match status" value="1"/>
</dbReference>
<evidence type="ECO:0000313" key="4">
    <source>
        <dbReference type="Proteomes" id="UP001154078"/>
    </source>
</evidence>
<accession>A0A9P0FDH7</accession>
<keyword evidence="1" id="KW-0472">Membrane</keyword>
<reference evidence="3" key="1">
    <citation type="submission" date="2021-12" db="EMBL/GenBank/DDBJ databases">
        <authorList>
            <person name="King R."/>
        </authorList>
    </citation>
    <scope>NUCLEOTIDE SEQUENCE</scope>
</reference>
<keyword evidence="1" id="KW-1133">Transmembrane helix</keyword>
<evidence type="ECO:0000313" key="3">
    <source>
        <dbReference type="EMBL" id="CAH0548641.1"/>
    </source>
</evidence>
<dbReference type="CDD" id="cd09071">
    <property type="entry name" value="FAR_C"/>
    <property type="match status" value="1"/>
</dbReference>
<organism evidence="3 4">
    <name type="scientific">Brassicogethes aeneus</name>
    <name type="common">Rape pollen beetle</name>
    <name type="synonym">Meligethes aeneus</name>
    <dbReference type="NCBI Taxonomy" id="1431903"/>
    <lineage>
        <taxon>Eukaryota</taxon>
        <taxon>Metazoa</taxon>
        <taxon>Ecdysozoa</taxon>
        <taxon>Arthropoda</taxon>
        <taxon>Hexapoda</taxon>
        <taxon>Insecta</taxon>
        <taxon>Pterygota</taxon>
        <taxon>Neoptera</taxon>
        <taxon>Endopterygota</taxon>
        <taxon>Coleoptera</taxon>
        <taxon>Polyphaga</taxon>
        <taxon>Cucujiformia</taxon>
        <taxon>Nitidulidae</taxon>
        <taxon>Meligethinae</taxon>
        <taxon>Brassicogethes</taxon>
    </lineage>
</organism>
<evidence type="ECO:0000259" key="2">
    <source>
        <dbReference type="Pfam" id="PF03015"/>
    </source>
</evidence>
<dbReference type="EMBL" id="OV121141">
    <property type="protein sequence ID" value="CAH0548641.1"/>
    <property type="molecule type" value="Genomic_DNA"/>
</dbReference>
<feature type="domain" description="Fatty acyl-CoA reductase C-terminal" evidence="2">
    <location>
        <begin position="129"/>
        <end position="221"/>
    </location>
</feature>
<dbReference type="Pfam" id="PF03015">
    <property type="entry name" value="Sterile"/>
    <property type="match status" value="1"/>
</dbReference>
<protein>
    <recommendedName>
        <fullName evidence="2">Fatty acyl-CoA reductase C-terminal domain-containing protein</fullName>
    </recommendedName>
</protein>
<gene>
    <name evidence="3" type="ORF">MELIAE_LOCUS2083</name>
</gene>
<dbReference type="GO" id="GO:0080019">
    <property type="term" value="F:alcohol-forming very long-chain fatty acyl-CoA reductase activity"/>
    <property type="evidence" value="ECO:0007669"/>
    <property type="project" value="InterPro"/>
</dbReference>
<sequence length="262" mass="31264">MATKMEPVEGFVDNYMGVTGLAVAETLGFIRTILWDKKVTLDIIPADYVINQTIAVGWDTYKRSKSPKNHNELEIYNCVSGCDNPIKLGKVQEYFNYAQTKVGINSRIWYPFLLDTTNTTLFAIYSFFLHTVPYHIIDFLLKCIGKKPFLTKIYMRYEKLRSALTFFTLKEWKFHTKNTRKLYSSLSEADKRMFNFDVTNIYWPDYFMVCSKGIRRYLLKENFEFDYNIKSYNTRKYIHLFSMCLVIIFMYYFFKIMFITLF</sequence>
<feature type="transmembrane region" description="Helical" evidence="1">
    <location>
        <begin position="237"/>
        <end position="254"/>
    </location>
</feature>
<dbReference type="InterPro" id="IPR033640">
    <property type="entry name" value="FAR_C"/>
</dbReference>